<reference evidence="8 9" key="1">
    <citation type="journal article" date="2020" name="ISME J.">
        <title>Uncovering the hidden diversity of litter-decomposition mechanisms in mushroom-forming fungi.</title>
        <authorList>
            <person name="Floudas D."/>
            <person name="Bentzer J."/>
            <person name="Ahren D."/>
            <person name="Johansson T."/>
            <person name="Persson P."/>
            <person name="Tunlid A."/>
        </authorList>
    </citation>
    <scope>NUCLEOTIDE SEQUENCE [LARGE SCALE GENOMIC DNA]</scope>
    <source>
        <strain evidence="8 9">CBS 146.42</strain>
    </source>
</reference>
<protein>
    <recommendedName>
        <fullName evidence="7">Major facilitator superfamily (MFS) profile domain-containing protein</fullName>
    </recommendedName>
</protein>
<evidence type="ECO:0000259" key="7">
    <source>
        <dbReference type="PROSITE" id="PS50850"/>
    </source>
</evidence>
<evidence type="ECO:0000256" key="6">
    <source>
        <dbReference type="SAM" id="Phobius"/>
    </source>
</evidence>
<comment type="caution">
    <text evidence="8">The sequence shown here is derived from an EMBL/GenBank/DDBJ whole genome shotgun (WGS) entry which is preliminary data.</text>
</comment>
<organism evidence="8 9">
    <name type="scientific">Leucocoprinus leucothites</name>
    <dbReference type="NCBI Taxonomy" id="201217"/>
    <lineage>
        <taxon>Eukaryota</taxon>
        <taxon>Fungi</taxon>
        <taxon>Dikarya</taxon>
        <taxon>Basidiomycota</taxon>
        <taxon>Agaricomycotina</taxon>
        <taxon>Agaricomycetes</taxon>
        <taxon>Agaricomycetidae</taxon>
        <taxon>Agaricales</taxon>
        <taxon>Agaricineae</taxon>
        <taxon>Agaricaceae</taxon>
        <taxon>Leucocoprinus</taxon>
    </lineage>
</organism>
<evidence type="ECO:0000256" key="3">
    <source>
        <dbReference type="ARBA" id="ARBA00022692"/>
    </source>
</evidence>
<keyword evidence="4 6" id="KW-1133">Transmembrane helix</keyword>
<evidence type="ECO:0000256" key="4">
    <source>
        <dbReference type="ARBA" id="ARBA00022989"/>
    </source>
</evidence>
<dbReference type="EMBL" id="JAACJO010000003">
    <property type="protein sequence ID" value="KAF5360741.1"/>
    <property type="molecule type" value="Genomic_DNA"/>
</dbReference>
<evidence type="ECO:0000256" key="2">
    <source>
        <dbReference type="ARBA" id="ARBA00022448"/>
    </source>
</evidence>
<dbReference type="Gene3D" id="1.20.1250.20">
    <property type="entry name" value="MFS general substrate transporter like domains"/>
    <property type="match status" value="1"/>
</dbReference>
<dbReference type="GO" id="GO:0022857">
    <property type="term" value="F:transmembrane transporter activity"/>
    <property type="evidence" value="ECO:0007669"/>
    <property type="project" value="InterPro"/>
</dbReference>
<feature type="transmembrane region" description="Helical" evidence="6">
    <location>
        <begin position="191"/>
        <end position="215"/>
    </location>
</feature>
<dbReference type="InterPro" id="IPR011701">
    <property type="entry name" value="MFS"/>
</dbReference>
<dbReference type="InterPro" id="IPR020846">
    <property type="entry name" value="MFS_dom"/>
</dbReference>
<dbReference type="PROSITE" id="PS50850">
    <property type="entry name" value="MFS"/>
    <property type="match status" value="1"/>
</dbReference>
<evidence type="ECO:0000313" key="9">
    <source>
        <dbReference type="Proteomes" id="UP000559027"/>
    </source>
</evidence>
<accession>A0A8H5LKK0</accession>
<proteinExistence type="predicted"/>
<keyword evidence="2" id="KW-0813">Transport</keyword>
<feature type="transmembrane region" description="Helical" evidence="6">
    <location>
        <begin position="67"/>
        <end position="91"/>
    </location>
</feature>
<sequence>MASLAPRASILWSDTAMAENNYYHDDLDVEQQQRLIGSDVDGEHDEDDPRTPLDKTIDRIGMGSYQWALLSLCGFGWMADNMWIQAVAIILPRVQQHYHVSDGVIGGLSSSMFAGMMIGAVGWGTCSDLLGRSTAFNLTLFFTSVFGFFASLANSFGTLCFALFLLGSAVGGSMPTDGTLLLEHMPKEKQYLVTALSVFFSFGSVLSAFVALLVLPDNSCPNTASGPISGLGTLAKVLDAVVPCDVEKQNRGWKYLLMTLATIVRLT</sequence>
<dbReference type="SUPFAM" id="SSF103473">
    <property type="entry name" value="MFS general substrate transporter"/>
    <property type="match status" value="1"/>
</dbReference>
<dbReference type="Pfam" id="PF07690">
    <property type="entry name" value="MFS_1"/>
    <property type="match status" value="1"/>
</dbReference>
<keyword evidence="3 6" id="KW-0812">Transmembrane</keyword>
<keyword evidence="9" id="KW-1185">Reference proteome</keyword>
<feature type="transmembrane region" description="Helical" evidence="6">
    <location>
        <begin position="103"/>
        <end position="125"/>
    </location>
</feature>
<keyword evidence="5 6" id="KW-0472">Membrane</keyword>
<feature type="transmembrane region" description="Helical" evidence="6">
    <location>
        <begin position="145"/>
        <end position="170"/>
    </location>
</feature>
<evidence type="ECO:0000256" key="1">
    <source>
        <dbReference type="ARBA" id="ARBA00004141"/>
    </source>
</evidence>
<evidence type="ECO:0000256" key="5">
    <source>
        <dbReference type="ARBA" id="ARBA00023136"/>
    </source>
</evidence>
<gene>
    <name evidence="8" type="ORF">D9756_005094</name>
</gene>
<dbReference type="OrthoDB" id="4139357at2759"/>
<dbReference type="GO" id="GO:0016020">
    <property type="term" value="C:membrane"/>
    <property type="evidence" value="ECO:0007669"/>
    <property type="project" value="UniProtKB-SubCell"/>
</dbReference>
<comment type="subcellular location">
    <subcellularLocation>
        <location evidence="1">Membrane</location>
        <topology evidence="1">Multi-pass membrane protein</topology>
    </subcellularLocation>
</comment>
<dbReference type="InterPro" id="IPR036259">
    <property type="entry name" value="MFS_trans_sf"/>
</dbReference>
<dbReference type="PANTHER" id="PTHR23511">
    <property type="entry name" value="SYNAPTIC VESICLE GLYCOPROTEIN 2"/>
    <property type="match status" value="1"/>
</dbReference>
<dbReference type="PANTHER" id="PTHR23511:SF5">
    <property type="entry name" value="MAJOR FACILITATOR-TYPE TRANSPORTER HXNZ-RELATED"/>
    <property type="match status" value="1"/>
</dbReference>
<dbReference type="Proteomes" id="UP000559027">
    <property type="component" value="Unassembled WGS sequence"/>
</dbReference>
<feature type="domain" description="Major facilitator superfamily (MFS) profile" evidence="7">
    <location>
        <begin position="69"/>
        <end position="267"/>
    </location>
</feature>
<dbReference type="AlphaFoldDB" id="A0A8H5LKK0"/>
<evidence type="ECO:0000313" key="8">
    <source>
        <dbReference type="EMBL" id="KAF5360741.1"/>
    </source>
</evidence>
<name>A0A8H5LKK0_9AGAR</name>